<evidence type="ECO:0000256" key="1">
    <source>
        <dbReference type="SAM" id="MobiDB-lite"/>
    </source>
</evidence>
<dbReference type="InterPro" id="IPR027849">
    <property type="entry name" value="DUF4434"/>
</dbReference>
<name>A0A239MCF8_9ACTN</name>
<feature type="domain" description="DUF4434" evidence="2">
    <location>
        <begin position="229"/>
        <end position="502"/>
    </location>
</feature>
<evidence type="ECO:0000313" key="3">
    <source>
        <dbReference type="EMBL" id="SNT40697.1"/>
    </source>
</evidence>
<dbReference type="RefSeq" id="WP_089210908.1">
    <property type="nucleotide sequence ID" value="NZ_FZOD01000040.1"/>
</dbReference>
<evidence type="ECO:0000313" key="4">
    <source>
        <dbReference type="Proteomes" id="UP000198282"/>
    </source>
</evidence>
<feature type="compositionally biased region" description="Low complexity" evidence="1">
    <location>
        <begin position="32"/>
        <end position="54"/>
    </location>
</feature>
<dbReference type="Proteomes" id="UP000198282">
    <property type="component" value="Unassembled WGS sequence"/>
</dbReference>
<dbReference type="OrthoDB" id="4900698at2"/>
<gene>
    <name evidence="3" type="ORF">SAMN05216276_104021</name>
</gene>
<proteinExistence type="predicted"/>
<feature type="region of interest" description="Disordered" evidence="1">
    <location>
        <begin position="32"/>
        <end position="57"/>
    </location>
</feature>
<dbReference type="Pfam" id="PF14488">
    <property type="entry name" value="DUF4434"/>
    <property type="match status" value="1"/>
</dbReference>
<sequence length="617" mass="68170">MRWLIAFLGVVIIAVVAAVVLVIPIDEIAPTSESSPIASSPAPSPTSFSSTPTPNTDEFTDACGTFDTDTPSPYALSGYWLIPTVDHCTWRRQFDAIHKVGGDTVIRIGWGLQARRVDDDGRILDMDGENPDPRYEPCEEDGLPCEAAAERDLKAANPGNRVTWTFVYRTDEAFGPDLFRCPEFEKKITVGKTVFYRIVAPDDGTDDPSCTNIRSEGRGYHVILIAGAEQDSLTELLDLGDQFGIKVYPALPLAPRDPAQKTRAAEQGTATLTTLTRRIMQDYGARFQNRASLAGFYQPFELQMRDMQYIGDDSEAAKKDNPTLKVYASQHEIVEQEMPGRPILVSPYLDARKRLPFSATPQQVAKGFEALARTGVGIIAPQDSRGTGKVGLFWPDQREEKVDERLRSVVGEASNGTAYYGSTRDYYRAMAEARTKMVAQGYDVQLWANVEAFEPSDEDFCEERTGSRGRTDKERLDTAIAQVGRYVSKVVSYMWSDFFTCGSPSLSEEIARDYDRPIAVDAVRKGRDIQDGMEIRGYNMPMGSKVTLTWDGQASPRVVEVAGVNLTESPPDLPIRMETAWIPLDWSQVPAGAWIKVSVAAADGRAAAETLHVRINA</sequence>
<dbReference type="Gene3D" id="3.20.20.80">
    <property type="entry name" value="Glycosidases"/>
    <property type="match status" value="1"/>
</dbReference>
<accession>A0A239MCF8</accession>
<keyword evidence="4" id="KW-1185">Reference proteome</keyword>
<evidence type="ECO:0000259" key="2">
    <source>
        <dbReference type="Pfam" id="PF14488"/>
    </source>
</evidence>
<reference evidence="3 4" key="1">
    <citation type="submission" date="2017-06" db="EMBL/GenBank/DDBJ databases">
        <authorList>
            <person name="Kim H.J."/>
            <person name="Triplett B.A."/>
        </authorList>
    </citation>
    <scope>NUCLEOTIDE SEQUENCE [LARGE SCALE GENOMIC DNA]</scope>
    <source>
        <strain evidence="3 4">CGMCC 4.2132</strain>
    </source>
</reference>
<dbReference type="EMBL" id="FZOD01000040">
    <property type="protein sequence ID" value="SNT40697.1"/>
    <property type="molecule type" value="Genomic_DNA"/>
</dbReference>
<dbReference type="AlphaFoldDB" id="A0A239MCF8"/>
<protein>
    <recommendedName>
        <fullName evidence="2">DUF4434 domain-containing protein</fullName>
    </recommendedName>
</protein>
<organism evidence="3 4">
    <name type="scientific">Streptosporangium subroseum</name>
    <dbReference type="NCBI Taxonomy" id="106412"/>
    <lineage>
        <taxon>Bacteria</taxon>
        <taxon>Bacillati</taxon>
        <taxon>Actinomycetota</taxon>
        <taxon>Actinomycetes</taxon>
        <taxon>Streptosporangiales</taxon>
        <taxon>Streptosporangiaceae</taxon>
        <taxon>Streptosporangium</taxon>
    </lineage>
</organism>